<dbReference type="AlphaFoldDB" id="A0A176WNB0"/>
<evidence type="ECO:0000259" key="3">
    <source>
        <dbReference type="Pfam" id="PF06294"/>
    </source>
</evidence>
<feature type="domain" description="CH-like" evidence="3">
    <location>
        <begin position="54"/>
        <end position="145"/>
    </location>
</feature>
<evidence type="ECO:0000256" key="2">
    <source>
        <dbReference type="SAM" id="MobiDB-lite"/>
    </source>
</evidence>
<gene>
    <name evidence="4" type="ORF">AXG93_1054s1190</name>
</gene>
<dbReference type="PANTHER" id="PTHR12509">
    <property type="entry name" value="SPERMATOGENESIS-ASSOCIATED 4-RELATED"/>
    <property type="match status" value="1"/>
</dbReference>
<dbReference type="Gene3D" id="1.10.418.10">
    <property type="entry name" value="Calponin-like domain"/>
    <property type="match status" value="1"/>
</dbReference>
<dbReference type="FunFam" id="1.10.418.10:FF:000059">
    <property type="entry name" value="RIKEN cDNA 6430531B16 gene"/>
    <property type="match status" value="1"/>
</dbReference>
<feature type="region of interest" description="Disordered" evidence="2">
    <location>
        <begin position="209"/>
        <end position="237"/>
    </location>
</feature>
<evidence type="ECO:0000313" key="5">
    <source>
        <dbReference type="Proteomes" id="UP000077202"/>
    </source>
</evidence>
<dbReference type="EMBL" id="LVLJ01000416">
    <property type="protein sequence ID" value="OAE34334.1"/>
    <property type="molecule type" value="Genomic_DNA"/>
</dbReference>
<proteinExistence type="predicted"/>
<sequence length="292" mass="32813">MLAERGTSTGRRRGFEDLESGKRCRDEDRDRGRCESGGHLKAREIERGAAERPIDGIPLSRPKRNIARDFSDAVLVAEVVAHYCPKLVDAHNYSAANGLAQKVYNWNTLNVKVFRRLHFSLTKDDIEAVANCEPQMIERILKLLKYKMAKYKPNGLSGEPVKPQKPEEQYPSNAKTRCLGAASLMSTSLKLTSLFSVVEDHAQFTRSVPLSKGSGKVDAHSHASHVDNIDSPRRSQEVNFEKLREKDAHIRELGETIELLEAKVKKLEQLVRLKEHKIQVLSGKLTLKGGRP</sequence>
<dbReference type="GO" id="GO:0008017">
    <property type="term" value="F:microtubule binding"/>
    <property type="evidence" value="ECO:0007669"/>
    <property type="project" value="TreeGrafter"/>
</dbReference>
<organism evidence="4 5">
    <name type="scientific">Marchantia polymorpha subsp. ruderalis</name>
    <dbReference type="NCBI Taxonomy" id="1480154"/>
    <lineage>
        <taxon>Eukaryota</taxon>
        <taxon>Viridiplantae</taxon>
        <taxon>Streptophyta</taxon>
        <taxon>Embryophyta</taxon>
        <taxon>Marchantiophyta</taxon>
        <taxon>Marchantiopsida</taxon>
        <taxon>Marchantiidae</taxon>
        <taxon>Marchantiales</taxon>
        <taxon>Marchantiaceae</taxon>
        <taxon>Marchantia</taxon>
    </lineage>
</organism>
<evidence type="ECO:0000313" key="4">
    <source>
        <dbReference type="EMBL" id="OAE34334.1"/>
    </source>
</evidence>
<dbReference type="GO" id="GO:0051493">
    <property type="term" value="P:regulation of cytoskeleton organization"/>
    <property type="evidence" value="ECO:0007669"/>
    <property type="project" value="TreeGrafter"/>
</dbReference>
<accession>A0A176WNB0</accession>
<feature type="region of interest" description="Disordered" evidence="2">
    <location>
        <begin position="1"/>
        <end position="38"/>
    </location>
</feature>
<dbReference type="InterPro" id="IPR010441">
    <property type="entry name" value="CH_2"/>
</dbReference>
<reference evidence="4" key="1">
    <citation type="submission" date="2016-03" db="EMBL/GenBank/DDBJ databases">
        <title>Mechanisms controlling the formation of the plant cell surface in tip-growing cells are functionally conserved among land plants.</title>
        <authorList>
            <person name="Honkanen S."/>
            <person name="Jones V.A."/>
            <person name="Morieri G."/>
            <person name="Champion C."/>
            <person name="Hetherington A.J."/>
            <person name="Kelly S."/>
            <person name="Saint-Marcoux D."/>
            <person name="Proust H."/>
            <person name="Prescott H."/>
            <person name="Dolan L."/>
        </authorList>
    </citation>
    <scope>NUCLEOTIDE SEQUENCE [LARGE SCALE GENOMIC DNA]</scope>
    <source>
        <tissue evidence="4">Whole gametophyte</tissue>
    </source>
</reference>
<evidence type="ECO:0000256" key="1">
    <source>
        <dbReference type="SAM" id="Coils"/>
    </source>
</evidence>
<feature type="compositionally biased region" description="Basic and acidic residues" evidence="2">
    <location>
        <begin position="215"/>
        <end position="237"/>
    </location>
</feature>
<dbReference type="InterPro" id="IPR052111">
    <property type="entry name" value="Spermatogenesis_Ciliary_MAP"/>
</dbReference>
<keyword evidence="5" id="KW-1185">Reference proteome</keyword>
<comment type="caution">
    <text evidence="4">The sequence shown here is derived from an EMBL/GenBank/DDBJ whole genome shotgun (WGS) entry which is preliminary data.</text>
</comment>
<feature type="compositionally biased region" description="Basic and acidic residues" evidence="2">
    <location>
        <begin position="13"/>
        <end position="38"/>
    </location>
</feature>
<dbReference type="Proteomes" id="UP000077202">
    <property type="component" value="Unassembled WGS sequence"/>
</dbReference>
<keyword evidence="1" id="KW-0175">Coiled coil</keyword>
<dbReference type="PANTHER" id="PTHR12509:SF9">
    <property type="entry name" value="SPERM FLAGELLAR PROTEIN 1 ISOFORM X1"/>
    <property type="match status" value="1"/>
</dbReference>
<protein>
    <recommendedName>
        <fullName evidence="3">CH-like domain-containing protein</fullName>
    </recommendedName>
</protein>
<dbReference type="Pfam" id="PF06294">
    <property type="entry name" value="CH_2"/>
    <property type="match status" value="1"/>
</dbReference>
<dbReference type="InterPro" id="IPR036872">
    <property type="entry name" value="CH_dom_sf"/>
</dbReference>
<name>A0A176WNB0_MARPO</name>
<dbReference type="GO" id="GO:0005930">
    <property type="term" value="C:axoneme"/>
    <property type="evidence" value="ECO:0007669"/>
    <property type="project" value="TreeGrafter"/>
</dbReference>
<feature type="coiled-coil region" evidence="1">
    <location>
        <begin position="243"/>
        <end position="277"/>
    </location>
</feature>